<evidence type="ECO:0000313" key="2">
    <source>
        <dbReference type="EMBL" id="PMD16553.1"/>
    </source>
</evidence>
<dbReference type="EMBL" id="KZ613505">
    <property type="protein sequence ID" value="PMD16553.1"/>
    <property type="molecule type" value="Genomic_DNA"/>
</dbReference>
<feature type="region of interest" description="Disordered" evidence="1">
    <location>
        <begin position="116"/>
        <end position="136"/>
    </location>
</feature>
<gene>
    <name evidence="2" type="ORF">NA56DRAFT_692590</name>
</gene>
<accession>A0A2J6PRB0</accession>
<keyword evidence="3" id="KW-1185">Reference proteome</keyword>
<dbReference type="OrthoDB" id="10359911at2759"/>
<evidence type="ECO:0000256" key="1">
    <source>
        <dbReference type="SAM" id="MobiDB-lite"/>
    </source>
</evidence>
<sequence length="136" mass="15375">MSAIHIPSTPAGLNFATWLEAFNSKSETAIRAYYEQNFHKSNDNDDIGNGVANEVRFSTRTGGFDVQQIFNLEPTKISVLLQHRSDRDKYHKVTVELDPEEPYLVRRFTIEPEGLGFKGEDGDEVMPQTNQAEKIG</sequence>
<dbReference type="Proteomes" id="UP000235672">
    <property type="component" value="Unassembled WGS sequence"/>
</dbReference>
<dbReference type="AlphaFoldDB" id="A0A2J6PRB0"/>
<reference evidence="2 3" key="1">
    <citation type="submission" date="2016-05" db="EMBL/GenBank/DDBJ databases">
        <title>A degradative enzymes factory behind the ericoid mycorrhizal symbiosis.</title>
        <authorList>
            <consortium name="DOE Joint Genome Institute"/>
            <person name="Martino E."/>
            <person name="Morin E."/>
            <person name="Grelet G."/>
            <person name="Kuo A."/>
            <person name="Kohler A."/>
            <person name="Daghino S."/>
            <person name="Barry K."/>
            <person name="Choi C."/>
            <person name="Cichocki N."/>
            <person name="Clum A."/>
            <person name="Copeland A."/>
            <person name="Hainaut M."/>
            <person name="Haridas S."/>
            <person name="Labutti K."/>
            <person name="Lindquist E."/>
            <person name="Lipzen A."/>
            <person name="Khouja H.-R."/>
            <person name="Murat C."/>
            <person name="Ohm R."/>
            <person name="Olson A."/>
            <person name="Spatafora J."/>
            <person name="Veneault-Fourrey C."/>
            <person name="Henrissat B."/>
            <person name="Grigoriev I."/>
            <person name="Martin F."/>
            <person name="Perotto S."/>
        </authorList>
    </citation>
    <scope>NUCLEOTIDE SEQUENCE [LARGE SCALE GENOMIC DNA]</scope>
    <source>
        <strain evidence="2 3">UAMH 7357</strain>
    </source>
</reference>
<organism evidence="2 3">
    <name type="scientific">Hyaloscypha hepaticicola</name>
    <dbReference type="NCBI Taxonomy" id="2082293"/>
    <lineage>
        <taxon>Eukaryota</taxon>
        <taxon>Fungi</taxon>
        <taxon>Dikarya</taxon>
        <taxon>Ascomycota</taxon>
        <taxon>Pezizomycotina</taxon>
        <taxon>Leotiomycetes</taxon>
        <taxon>Helotiales</taxon>
        <taxon>Hyaloscyphaceae</taxon>
        <taxon>Hyaloscypha</taxon>
    </lineage>
</organism>
<name>A0A2J6PRB0_9HELO</name>
<proteinExistence type="predicted"/>
<protein>
    <submittedName>
        <fullName evidence="2">Uncharacterized protein</fullName>
    </submittedName>
</protein>
<evidence type="ECO:0000313" key="3">
    <source>
        <dbReference type="Proteomes" id="UP000235672"/>
    </source>
</evidence>
<feature type="compositionally biased region" description="Polar residues" evidence="1">
    <location>
        <begin position="127"/>
        <end position="136"/>
    </location>
</feature>